<name>A0ABR4P8F3_9HELO</name>
<comment type="subcellular location">
    <subcellularLocation>
        <location evidence="1">Membrane</location>
    </subcellularLocation>
</comment>
<feature type="transmembrane region" description="Helical" evidence="5">
    <location>
        <begin position="140"/>
        <end position="161"/>
    </location>
</feature>
<dbReference type="EMBL" id="JBFCZG010000007">
    <property type="protein sequence ID" value="KAL3419593.1"/>
    <property type="molecule type" value="Genomic_DNA"/>
</dbReference>
<feature type="transmembrane region" description="Helical" evidence="5">
    <location>
        <begin position="21"/>
        <end position="41"/>
    </location>
</feature>
<feature type="transmembrane region" description="Helical" evidence="5">
    <location>
        <begin position="108"/>
        <end position="128"/>
    </location>
</feature>
<keyword evidence="7" id="KW-1185">Reference proteome</keyword>
<comment type="caution">
    <text evidence="6">The sequence shown here is derived from an EMBL/GenBank/DDBJ whole genome shotgun (WGS) entry which is preliminary data.</text>
</comment>
<accession>A0ABR4P8F3</accession>
<evidence type="ECO:0008006" key="8">
    <source>
        <dbReference type="Google" id="ProtNLM"/>
    </source>
</evidence>
<evidence type="ECO:0000256" key="2">
    <source>
        <dbReference type="ARBA" id="ARBA00022692"/>
    </source>
</evidence>
<dbReference type="PANTHER" id="PTHR35814:SF1">
    <property type="entry name" value="GLUTATHIONE S-TRANSFERASE-RELATED"/>
    <property type="match status" value="1"/>
</dbReference>
<evidence type="ECO:0000313" key="7">
    <source>
        <dbReference type="Proteomes" id="UP001629113"/>
    </source>
</evidence>
<organism evidence="6 7">
    <name type="scientific">Phlyctema vagabunda</name>
    <dbReference type="NCBI Taxonomy" id="108571"/>
    <lineage>
        <taxon>Eukaryota</taxon>
        <taxon>Fungi</taxon>
        <taxon>Dikarya</taxon>
        <taxon>Ascomycota</taxon>
        <taxon>Pezizomycotina</taxon>
        <taxon>Leotiomycetes</taxon>
        <taxon>Helotiales</taxon>
        <taxon>Dermateaceae</taxon>
        <taxon>Phlyctema</taxon>
    </lineage>
</organism>
<dbReference type="Pfam" id="PF01124">
    <property type="entry name" value="MAPEG"/>
    <property type="match status" value="1"/>
</dbReference>
<gene>
    <name evidence="6" type="ORF">PVAG01_08091</name>
</gene>
<protein>
    <recommendedName>
        <fullName evidence="8">MAPEG family protein</fullName>
    </recommendedName>
</protein>
<dbReference type="InterPro" id="IPR023352">
    <property type="entry name" value="MAPEG-like_dom_sf"/>
</dbReference>
<evidence type="ECO:0000256" key="4">
    <source>
        <dbReference type="ARBA" id="ARBA00023136"/>
    </source>
</evidence>
<reference evidence="6 7" key="1">
    <citation type="submission" date="2024-06" db="EMBL/GenBank/DDBJ databases">
        <title>Complete genome of Phlyctema vagabunda strain 19-DSS-EL-015.</title>
        <authorList>
            <person name="Fiorenzani C."/>
        </authorList>
    </citation>
    <scope>NUCLEOTIDE SEQUENCE [LARGE SCALE GENOMIC DNA]</scope>
    <source>
        <strain evidence="6 7">19-DSS-EL-015</strain>
    </source>
</reference>
<keyword evidence="4 5" id="KW-0472">Membrane</keyword>
<dbReference type="SUPFAM" id="SSF161084">
    <property type="entry name" value="MAPEG domain-like"/>
    <property type="match status" value="1"/>
</dbReference>
<evidence type="ECO:0000256" key="1">
    <source>
        <dbReference type="ARBA" id="ARBA00004370"/>
    </source>
</evidence>
<keyword evidence="3 5" id="KW-1133">Transmembrane helix</keyword>
<dbReference type="Proteomes" id="UP001629113">
    <property type="component" value="Unassembled WGS sequence"/>
</dbReference>
<evidence type="ECO:0000256" key="5">
    <source>
        <dbReference type="SAM" id="Phobius"/>
    </source>
</evidence>
<proteinExistence type="predicted"/>
<evidence type="ECO:0000256" key="3">
    <source>
        <dbReference type="ARBA" id="ARBA00022989"/>
    </source>
</evidence>
<evidence type="ECO:0000313" key="6">
    <source>
        <dbReference type="EMBL" id="KAL3419593.1"/>
    </source>
</evidence>
<dbReference type="Gene3D" id="1.20.120.550">
    <property type="entry name" value="Membrane associated eicosanoid/glutathione metabolism-like domain"/>
    <property type="match status" value="1"/>
</dbReference>
<sequence length="162" mass="17322">MASIQSLGLNLTKLVPITSRFALPFGVYYSLLSLRVFAARISTRHYLGINLPEEASNKSKPQQTLLDGSPYPSGLELAVRAHSNFNENVPLAFIFLMAAELNGGDERVLGAVMGLLLTLRILHVEVGLNSPGTAGWGRPVGYLGSLAVLVGLGGYAGWLGWN</sequence>
<dbReference type="InterPro" id="IPR001129">
    <property type="entry name" value="Membr-assoc_MAPEG"/>
</dbReference>
<dbReference type="PANTHER" id="PTHR35814">
    <property type="match status" value="1"/>
</dbReference>
<keyword evidence="2 5" id="KW-0812">Transmembrane</keyword>